<dbReference type="AlphaFoldDB" id="A0AA96RJP1"/>
<dbReference type="Gene3D" id="1.10.10.10">
    <property type="entry name" value="Winged helix-like DNA-binding domain superfamily/Winged helix DNA-binding domain"/>
    <property type="match status" value="1"/>
</dbReference>
<dbReference type="EMBL" id="CP130319">
    <property type="protein sequence ID" value="WNR43371.1"/>
    <property type="molecule type" value="Genomic_DNA"/>
</dbReference>
<dbReference type="PANTHER" id="PTHR43132:SF6">
    <property type="entry name" value="HTH-TYPE TRANSCRIPTIONAL REPRESSOR CZRA"/>
    <property type="match status" value="1"/>
</dbReference>
<dbReference type="InterPro" id="IPR036388">
    <property type="entry name" value="WH-like_DNA-bd_sf"/>
</dbReference>
<dbReference type="PRINTS" id="PR00778">
    <property type="entry name" value="HTHARSR"/>
</dbReference>
<dbReference type="CDD" id="cd00090">
    <property type="entry name" value="HTH_ARSR"/>
    <property type="match status" value="1"/>
</dbReference>
<evidence type="ECO:0000313" key="5">
    <source>
        <dbReference type="EMBL" id="WNR43371.1"/>
    </source>
</evidence>
<organism evidence="5 6">
    <name type="scientific">Paenibacillus roseopurpureus</name>
    <dbReference type="NCBI Taxonomy" id="2918901"/>
    <lineage>
        <taxon>Bacteria</taxon>
        <taxon>Bacillati</taxon>
        <taxon>Bacillota</taxon>
        <taxon>Bacilli</taxon>
        <taxon>Bacillales</taxon>
        <taxon>Paenibacillaceae</taxon>
        <taxon>Paenibacillus</taxon>
    </lineage>
</organism>
<evidence type="ECO:0000313" key="6">
    <source>
        <dbReference type="Proteomes" id="UP001304650"/>
    </source>
</evidence>
<dbReference type="SMART" id="SM00418">
    <property type="entry name" value="HTH_ARSR"/>
    <property type="match status" value="1"/>
</dbReference>
<evidence type="ECO:0000256" key="2">
    <source>
        <dbReference type="ARBA" id="ARBA00023125"/>
    </source>
</evidence>
<accession>A0AA96RJP1</accession>
<feature type="domain" description="HTH arsR-type" evidence="4">
    <location>
        <begin position="35"/>
        <end position="129"/>
    </location>
</feature>
<dbReference type="Proteomes" id="UP001304650">
    <property type="component" value="Chromosome"/>
</dbReference>
<evidence type="ECO:0000256" key="1">
    <source>
        <dbReference type="ARBA" id="ARBA00023015"/>
    </source>
</evidence>
<name>A0AA96RJP1_9BACL</name>
<dbReference type="InterPro" id="IPR036390">
    <property type="entry name" value="WH_DNA-bd_sf"/>
</dbReference>
<dbReference type="SUPFAM" id="SSF46785">
    <property type="entry name" value="Winged helix' DNA-binding domain"/>
    <property type="match status" value="1"/>
</dbReference>
<dbReference type="RefSeq" id="WP_314797565.1">
    <property type="nucleotide sequence ID" value="NZ_CP130319.1"/>
</dbReference>
<dbReference type="InterPro" id="IPR051011">
    <property type="entry name" value="Metal_resp_trans_reg"/>
</dbReference>
<dbReference type="GO" id="GO:0003677">
    <property type="term" value="F:DNA binding"/>
    <property type="evidence" value="ECO:0007669"/>
    <property type="project" value="UniProtKB-KW"/>
</dbReference>
<evidence type="ECO:0000256" key="3">
    <source>
        <dbReference type="ARBA" id="ARBA00023163"/>
    </source>
</evidence>
<dbReference type="InterPro" id="IPR001845">
    <property type="entry name" value="HTH_ArsR_DNA-bd_dom"/>
</dbReference>
<keyword evidence="1" id="KW-0805">Transcription regulation</keyword>
<sequence>MDKGLVEIRSEARLGVADCACEGVDGPGQESISQLSDAQASGLADIFKALGDPTRVKIIHYLLPKERCVHEISSHIGMEQSAVSHQLRYLRNVHIVKRRKEGKTVFYALDDEHIEQIFVQTMGHLGHRTPL</sequence>
<keyword evidence="2" id="KW-0238">DNA-binding</keyword>
<evidence type="ECO:0000259" key="4">
    <source>
        <dbReference type="PROSITE" id="PS50987"/>
    </source>
</evidence>
<proteinExistence type="predicted"/>
<dbReference type="Pfam" id="PF01022">
    <property type="entry name" value="HTH_5"/>
    <property type="match status" value="1"/>
</dbReference>
<dbReference type="NCBIfam" id="NF033788">
    <property type="entry name" value="HTH_metalloreg"/>
    <property type="match status" value="1"/>
</dbReference>
<keyword evidence="6" id="KW-1185">Reference proteome</keyword>
<dbReference type="PANTHER" id="PTHR43132">
    <property type="entry name" value="ARSENICAL RESISTANCE OPERON REPRESSOR ARSR-RELATED"/>
    <property type="match status" value="1"/>
</dbReference>
<protein>
    <submittedName>
        <fullName evidence="5">Metalloregulator ArsR/SmtB family transcription factor</fullName>
    </submittedName>
</protein>
<dbReference type="InterPro" id="IPR011991">
    <property type="entry name" value="ArsR-like_HTH"/>
</dbReference>
<gene>
    <name evidence="5" type="ORF">MJB10_19980</name>
</gene>
<dbReference type="GO" id="GO:0003700">
    <property type="term" value="F:DNA-binding transcription factor activity"/>
    <property type="evidence" value="ECO:0007669"/>
    <property type="project" value="InterPro"/>
</dbReference>
<dbReference type="KEGG" id="proo:MJB10_19980"/>
<keyword evidence="3" id="KW-0804">Transcription</keyword>
<dbReference type="PROSITE" id="PS50987">
    <property type="entry name" value="HTH_ARSR_2"/>
    <property type="match status" value="1"/>
</dbReference>
<reference evidence="5" key="1">
    <citation type="submission" date="2022-02" db="EMBL/GenBank/DDBJ databases">
        <title>Paenibacillus sp. MBLB1832 Whole Genome Shotgun Sequencing.</title>
        <authorList>
            <person name="Hwang C.Y."/>
            <person name="Cho E.-S."/>
            <person name="Seo M.-J."/>
        </authorList>
    </citation>
    <scope>NUCLEOTIDE SEQUENCE</scope>
    <source>
        <strain evidence="5">MBLB1832</strain>
    </source>
</reference>